<keyword evidence="3" id="KW-1185">Reference proteome</keyword>
<gene>
    <name evidence="2" type="ORF">FOE67_01500</name>
</gene>
<proteinExistence type="predicted"/>
<evidence type="ECO:0000313" key="2">
    <source>
        <dbReference type="EMBL" id="MBB0228219.1"/>
    </source>
</evidence>
<reference evidence="3" key="1">
    <citation type="submission" date="2019-10" db="EMBL/GenBank/DDBJ databases">
        <title>Streptomyces sp. nov., a novel actinobacterium isolated from alkaline environment.</title>
        <authorList>
            <person name="Golinska P."/>
        </authorList>
    </citation>
    <scope>NUCLEOTIDE SEQUENCE [LARGE SCALE GENOMIC DNA]</scope>
    <source>
        <strain evidence="3">DSM 42108</strain>
    </source>
</reference>
<accession>A0A7W3XUZ4</accession>
<comment type="caution">
    <text evidence="2">The sequence shown here is derived from an EMBL/GenBank/DDBJ whole genome shotgun (WGS) entry which is preliminary data.</text>
</comment>
<feature type="region of interest" description="Disordered" evidence="1">
    <location>
        <begin position="1"/>
        <end position="87"/>
    </location>
</feature>
<evidence type="ECO:0000313" key="3">
    <source>
        <dbReference type="Proteomes" id="UP000530234"/>
    </source>
</evidence>
<dbReference type="AlphaFoldDB" id="A0A7W3XUZ4"/>
<sequence>MAESTSYKTDHAAGPALQEDPAEEEGQSGPVLGSAAEDPASPHPNGEATGSAEEFKISPKLGVTAEGETDSRTGRGPAPSSTDRTSGAYASVHADTNHGTQIGQWFEAVQRHSGAPLPPEAVGRDLANYVSVENEVELSQLLEKNRTLVLLADHPGSGRWTTALHLLTTRAGEALTLRRIRRELGDGFSMEGLKGHKRTGWILDLRATEESISTSCDFGLELLQAHELRNDDSYLVVLLRTELWKHIGHGAGELARKLQPPAPATLFIKYLSSTGITDPEKWADDHRIKEKLADLRPGQIRDWAQTLGRAEFDYRSATGRSTKFGSDGFNETIKVASKAVSGWTDVLTEWHSKDGRTSYDRNYLLLAAVYDGEPIDNLHDKILSLARALGEKNDTSTRLTGQQGPGLMQLAHQVDAKLRPDGTLRFPGPDFAEAVVRYFLLDRPDLIDKFIMWTAQLCMGLSAPKAGKLAERLAPWILHHAQAARSTRTLLVVATNWSANNTLARHAHALLVTAALDPEIGPLTRNATSKWVEKGDAPLLQILAHVFQSVTPAHPEQMLRRLGGLAGSLDQRVQFDPEKRDGVAEAVGGAIGVLWDDDSLRPLLRKTLNTWFASDQKGQRQAAASAFMHLTLQKDDTGSPVLLSGAEGSVPDWVIRGWRAALEYEEPTSLTYRACAAWLDAAVAHPDAANLISSAMVRAVHETPSDHLRGLRFLNLVRLAEPWVSDQDAPEMEERCRFHISLMRSLRSADPYAAPSRSEGEPAGE</sequence>
<dbReference type="Proteomes" id="UP000530234">
    <property type="component" value="Unassembled WGS sequence"/>
</dbReference>
<name>A0A7W3XUZ4_9ACTN</name>
<dbReference type="EMBL" id="VKHS01000013">
    <property type="protein sequence ID" value="MBB0228219.1"/>
    <property type="molecule type" value="Genomic_DNA"/>
</dbReference>
<evidence type="ECO:0000256" key="1">
    <source>
        <dbReference type="SAM" id="MobiDB-lite"/>
    </source>
</evidence>
<dbReference type="RefSeq" id="WP_182659911.1">
    <property type="nucleotide sequence ID" value="NZ_VKHS01000013.1"/>
</dbReference>
<organism evidence="2 3">
    <name type="scientific">Streptomyces calidiresistens</name>
    <dbReference type="NCBI Taxonomy" id="1485586"/>
    <lineage>
        <taxon>Bacteria</taxon>
        <taxon>Bacillati</taxon>
        <taxon>Actinomycetota</taxon>
        <taxon>Actinomycetes</taxon>
        <taxon>Kitasatosporales</taxon>
        <taxon>Streptomycetaceae</taxon>
        <taxon>Streptomyces</taxon>
    </lineage>
</organism>
<protein>
    <submittedName>
        <fullName evidence="2">Uncharacterized protein</fullName>
    </submittedName>
</protein>